<comment type="caution">
    <text evidence="1">The sequence shown here is derived from an EMBL/GenBank/DDBJ whole genome shotgun (WGS) entry which is preliminary data.</text>
</comment>
<evidence type="ECO:0000313" key="2">
    <source>
        <dbReference type="Proteomes" id="UP000821845"/>
    </source>
</evidence>
<protein>
    <submittedName>
        <fullName evidence="1">Uncharacterized protein</fullName>
    </submittedName>
</protein>
<organism evidence="1 2">
    <name type="scientific">Hyalomma asiaticum</name>
    <name type="common">Tick</name>
    <dbReference type="NCBI Taxonomy" id="266040"/>
    <lineage>
        <taxon>Eukaryota</taxon>
        <taxon>Metazoa</taxon>
        <taxon>Ecdysozoa</taxon>
        <taxon>Arthropoda</taxon>
        <taxon>Chelicerata</taxon>
        <taxon>Arachnida</taxon>
        <taxon>Acari</taxon>
        <taxon>Parasitiformes</taxon>
        <taxon>Ixodida</taxon>
        <taxon>Ixodoidea</taxon>
        <taxon>Ixodidae</taxon>
        <taxon>Hyalomminae</taxon>
        <taxon>Hyalomma</taxon>
    </lineage>
</organism>
<sequence>MSRSTITYDAKLTSQCLAMSLLVISDRNQRLPRTSRLPIPAPLCRYQMLLSGEIAGRLLIPFMDPRYHGSQESRSVSHLQFTSWPDYGVPDSALAMLAFRGVVREKQAQAVASMEPKWDGHPLGPPIVVHCSAGIGRTGTFITLDICIKQLEEEGKVDVRSTVERIRSQRAFSIQMPDQYVFCHLALLEFALLRGLLQDVALDGFDDDDDRDGSDSE</sequence>
<name>A0ACB7SYU0_HYAAI</name>
<gene>
    <name evidence="1" type="ORF">HPB50_015693</name>
</gene>
<reference evidence="1" key="1">
    <citation type="submission" date="2020-05" db="EMBL/GenBank/DDBJ databases">
        <title>Large-scale comparative analyses of tick genomes elucidate their genetic diversity and vector capacities.</title>
        <authorList>
            <person name="Jia N."/>
            <person name="Wang J."/>
            <person name="Shi W."/>
            <person name="Du L."/>
            <person name="Sun Y."/>
            <person name="Zhan W."/>
            <person name="Jiang J."/>
            <person name="Wang Q."/>
            <person name="Zhang B."/>
            <person name="Ji P."/>
            <person name="Sakyi L.B."/>
            <person name="Cui X."/>
            <person name="Yuan T."/>
            <person name="Jiang B."/>
            <person name="Yang W."/>
            <person name="Lam T.T.-Y."/>
            <person name="Chang Q."/>
            <person name="Ding S."/>
            <person name="Wang X."/>
            <person name="Zhu J."/>
            <person name="Ruan X."/>
            <person name="Zhao L."/>
            <person name="Wei J."/>
            <person name="Que T."/>
            <person name="Du C."/>
            <person name="Cheng J."/>
            <person name="Dai P."/>
            <person name="Han X."/>
            <person name="Huang E."/>
            <person name="Gao Y."/>
            <person name="Liu J."/>
            <person name="Shao H."/>
            <person name="Ye R."/>
            <person name="Li L."/>
            <person name="Wei W."/>
            <person name="Wang X."/>
            <person name="Wang C."/>
            <person name="Yang T."/>
            <person name="Huo Q."/>
            <person name="Li W."/>
            <person name="Guo W."/>
            <person name="Chen H."/>
            <person name="Zhou L."/>
            <person name="Ni X."/>
            <person name="Tian J."/>
            <person name="Zhou Y."/>
            <person name="Sheng Y."/>
            <person name="Liu T."/>
            <person name="Pan Y."/>
            <person name="Xia L."/>
            <person name="Li J."/>
            <person name="Zhao F."/>
            <person name="Cao W."/>
        </authorList>
    </citation>
    <scope>NUCLEOTIDE SEQUENCE</scope>
    <source>
        <strain evidence="1">Hyas-2018</strain>
    </source>
</reference>
<proteinExistence type="predicted"/>
<dbReference type="Proteomes" id="UP000821845">
    <property type="component" value="Chromosome 2"/>
</dbReference>
<accession>A0ACB7SYU0</accession>
<keyword evidence="2" id="KW-1185">Reference proteome</keyword>
<dbReference type="EMBL" id="CM023482">
    <property type="protein sequence ID" value="KAH6939051.1"/>
    <property type="molecule type" value="Genomic_DNA"/>
</dbReference>
<evidence type="ECO:0000313" key="1">
    <source>
        <dbReference type="EMBL" id="KAH6939051.1"/>
    </source>
</evidence>